<comment type="catalytic activity">
    <reaction evidence="4">
        <text>uridine(1911/1915/1917) in 23S rRNA = pseudouridine(1911/1915/1917) in 23S rRNA</text>
        <dbReference type="Rhea" id="RHEA:42524"/>
        <dbReference type="Rhea" id="RHEA-COMP:10097"/>
        <dbReference type="Rhea" id="RHEA-COMP:10098"/>
        <dbReference type="ChEBI" id="CHEBI:65314"/>
        <dbReference type="ChEBI" id="CHEBI:65315"/>
        <dbReference type="EC" id="5.4.99.23"/>
    </reaction>
</comment>
<proteinExistence type="inferred from homology"/>
<dbReference type="GO" id="GO:0160140">
    <property type="term" value="F:23S rRNA pseudouridine(1911/1915/1917) synthase activity"/>
    <property type="evidence" value="ECO:0007669"/>
    <property type="project" value="UniProtKB-EC"/>
</dbReference>
<dbReference type="Gene3D" id="3.30.2350.10">
    <property type="entry name" value="Pseudouridine synthase"/>
    <property type="match status" value="1"/>
</dbReference>
<evidence type="ECO:0000256" key="1">
    <source>
        <dbReference type="ARBA" id="ARBA00010876"/>
    </source>
</evidence>
<keyword evidence="3 8" id="KW-0413">Isomerase</keyword>
<organism evidence="10 11">
    <name type="scientific">Bosea lupini</name>
    <dbReference type="NCBI Taxonomy" id="1036779"/>
    <lineage>
        <taxon>Bacteria</taxon>
        <taxon>Pseudomonadati</taxon>
        <taxon>Pseudomonadota</taxon>
        <taxon>Alphaproteobacteria</taxon>
        <taxon>Hyphomicrobiales</taxon>
        <taxon>Boseaceae</taxon>
        <taxon>Bosea</taxon>
    </lineage>
</organism>
<dbReference type="GO" id="GO:0003723">
    <property type="term" value="F:RNA binding"/>
    <property type="evidence" value="ECO:0007669"/>
    <property type="project" value="UniProtKB-KW"/>
</dbReference>
<dbReference type="Pfam" id="PF00849">
    <property type="entry name" value="PseudoU_synth_2"/>
    <property type="match status" value="1"/>
</dbReference>
<feature type="domain" description="RNA-binding S4" evidence="9">
    <location>
        <begin position="37"/>
        <end position="102"/>
    </location>
</feature>
<dbReference type="FunFam" id="3.30.2350.10:FF:000006">
    <property type="entry name" value="Pseudouridine synthase"/>
    <property type="match status" value="1"/>
</dbReference>
<dbReference type="RefSeq" id="WP_425285447.1">
    <property type="nucleotide sequence ID" value="NZ_FOAN01000005.1"/>
</dbReference>
<name>A0A1H7SPV6_9HYPH</name>
<dbReference type="Pfam" id="PF01479">
    <property type="entry name" value="S4"/>
    <property type="match status" value="1"/>
</dbReference>
<dbReference type="SMART" id="SM00363">
    <property type="entry name" value="S4"/>
    <property type="match status" value="1"/>
</dbReference>
<dbReference type="InterPro" id="IPR036986">
    <property type="entry name" value="S4_RNA-bd_sf"/>
</dbReference>
<dbReference type="EC" id="5.4.99.-" evidence="8"/>
<dbReference type="AlphaFoldDB" id="A0A1H7SPV6"/>
<dbReference type="PROSITE" id="PS01129">
    <property type="entry name" value="PSI_RLU"/>
    <property type="match status" value="1"/>
</dbReference>
<dbReference type="SUPFAM" id="SSF55174">
    <property type="entry name" value="Alpha-L RNA-binding motif"/>
    <property type="match status" value="1"/>
</dbReference>
<sequence>MTRDLCAPGAYRRRMTVSEITTSPVIDLVIAPEQAGLRLDKALALLGGEVSRARLQQVIKEGGVSIDGVVVADASRKVAVGQRLSLIMPEAKPAAPVGQDIPLTVVFEDEHLIVIDKPAGLVVHPAGGHEDGTLVNALIAHCGESLSGIGGVRRPGIVHRLDKDTSGLLVVAKNDKAHRGLAKQFADHGRTGPLERAYLALVWGSPRRQTGTIDAPIERSNRNREKMMVVGEGRGREAITHIELIERYPPLLRGHEEVEALASLVECQLETGRTHQIRVHMSHIGHPLLGDQLYGSGFMTKASRLPENAQAALADLGRQALHARLLGFEHPVTGEELRFESEPPAEFARLQAELSIL</sequence>
<evidence type="ECO:0000259" key="9">
    <source>
        <dbReference type="SMART" id="SM00363"/>
    </source>
</evidence>
<feature type="active site" evidence="6">
    <location>
        <position position="162"/>
    </location>
</feature>
<evidence type="ECO:0000256" key="2">
    <source>
        <dbReference type="ARBA" id="ARBA00022884"/>
    </source>
</evidence>
<dbReference type="InterPro" id="IPR006225">
    <property type="entry name" value="PsdUridine_synth_RluC/D"/>
</dbReference>
<gene>
    <name evidence="10" type="ORF">SAMN04515666_105131</name>
</gene>
<comment type="catalytic activity">
    <reaction evidence="8">
        <text>a uridine in RNA = a pseudouridine in RNA</text>
        <dbReference type="Rhea" id="RHEA:48348"/>
        <dbReference type="Rhea" id="RHEA-COMP:12068"/>
        <dbReference type="Rhea" id="RHEA-COMP:12069"/>
        <dbReference type="ChEBI" id="CHEBI:65314"/>
        <dbReference type="ChEBI" id="CHEBI:65315"/>
    </reaction>
</comment>
<dbReference type="STRING" id="1036779.SAMN04515666_105131"/>
<evidence type="ECO:0000256" key="5">
    <source>
        <dbReference type="ARBA" id="ARBA00056072"/>
    </source>
</evidence>
<dbReference type="PROSITE" id="PS50889">
    <property type="entry name" value="S4"/>
    <property type="match status" value="1"/>
</dbReference>
<evidence type="ECO:0000256" key="3">
    <source>
        <dbReference type="ARBA" id="ARBA00023235"/>
    </source>
</evidence>
<evidence type="ECO:0000313" key="11">
    <source>
        <dbReference type="Proteomes" id="UP000199664"/>
    </source>
</evidence>
<dbReference type="NCBIfam" id="TIGR00005">
    <property type="entry name" value="rluA_subfam"/>
    <property type="match status" value="1"/>
</dbReference>
<comment type="function">
    <text evidence="5">Responsible for synthesis of pseudouridine from uracil at positions 1911, 1915 and 1917 in 23S ribosomal RNA.</text>
</comment>
<dbReference type="CDD" id="cd02869">
    <property type="entry name" value="PseudoU_synth_RluA_like"/>
    <property type="match status" value="1"/>
</dbReference>
<evidence type="ECO:0000256" key="6">
    <source>
        <dbReference type="PIRSR" id="PIRSR606225-1"/>
    </source>
</evidence>
<dbReference type="Proteomes" id="UP000199664">
    <property type="component" value="Unassembled WGS sequence"/>
</dbReference>
<dbReference type="InterPro" id="IPR006145">
    <property type="entry name" value="PsdUridine_synth_RsuA/RluA"/>
</dbReference>
<dbReference type="CDD" id="cd00165">
    <property type="entry name" value="S4"/>
    <property type="match status" value="1"/>
</dbReference>
<evidence type="ECO:0000256" key="4">
    <source>
        <dbReference type="ARBA" id="ARBA00036882"/>
    </source>
</evidence>
<dbReference type="GO" id="GO:0000455">
    <property type="term" value="P:enzyme-directed rRNA pseudouridine synthesis"/>
    <property type="evidence" value="ECO:0007669"/>
    <property type="project" value="UniProtKB-ARBA"/>
</dbReference>
<protein>
    <recommendedName>
        <fullName evidence="8">Pseudouridine synthase</fullName>
        <ecNumber evidence="8">5.4.99.-</ecNumber>
    </recommendedName>
</protein>
<comment type="similarity">
    <text evidence="1 8">Belongs to the pseudouridine synthase RluA family.</text>
</comment>
<keyword evidence="2 7" id="KW-0694">RNA-binding</keyword>
<evidence type="ECO:0000256" key="8">
    <source>
        <dbReference type="RuleBase" id="RU362028"/>
    </source>
</evidence>
<evidence type="ECO:0000256" key="7">
    <source>
        <dbReference type="PROSITE-ProRule" id="PRU00182"/>
    </source>
</evidence>
<accession>A0A1H7SPV6</accession>
<dbReference type="Gene3D" id="3.10.290.10">
    <property type="entry name" value="RNA-binding S4 domain"/>
    <property type="match status" value="1"/>
</dbReference>
<reference evidence="11" key="1">
    <citation type="submission" date="2016-10" db="EMBL/GenBank/DDBJ databases">
        <authorList>
            <person name="Varghese N."/>
            <person name="Submissions S."/>
        </authorList>
    </citation>
    <scope>NUCLEOTIDE SEQUENCE [LARGE SCALE GENOMIC DNA]</scope>
    <source>
        <strain evidence="11">LMG 26383,CCUG 61248,R- 45681</strain>
    </source>
</reference>
<dbReference type="EMBL" id="FOAN01000005">
    <property type="protein sequence ID" value="SEL73814.1"/>
    <property type="molecule type" value="Genomic_DNA"/>
</dbReference>
<dbReference type="InterPro" id="IPR020103">
    <property type="entry name" value="PsdUridine_synth_cat_dom_sf"/>
</dbReference>
<dbReference type="InterPro" id="IPR006224">
    <property type="entry name" value="PsdUridine_synth_RluA-like_CS"/>
</dbReference>
<dbReference type="PANTHER" id="PTHR21600">
    <property type="entry name" value="MITOCHONDRIAL RNA PSEUDOURIDINE SYNTHASE"/>
    <property type="match status" value="1"/>
</dbReference>
<dbReference type="SUPFAM" id="SSF55120">
    <property type="entry name" value="Pseudouridine synthase"/>
    <property type="match status" value="1"/>
</dbReference>
<evidence type="ECO:0000313" key="10">
    <source>
        <dbReference type="EMBL" id="SEL73814.1"/>
    </source>
</evidence>
<dbReference type="PANTHER" id="PTHR21600:SF44">
    <property type="entry name" value="RIBOSOMAL LARGE SUBUNIT PSEUDOURIDINE SYNTHASE D"/>
    <property type="match status" value="1"/>
</dbReference>
<dbReference type="InterPro" id="IPR050188">
    <property type="entry name" value="RluA_PseudoU_synthase"/>
</dbReference>
<keyword evidence="11" id="KW-1185">Reference proteome</keyword>
<dbReference type="InterPro" id="IPR002942">
    <property type="entry name" value="S4_RNA-bd"/>
</dbReference>